<evidence type="ECO:0000313" key="3">
    <source>
        <dbReference type="Proteomes" id="UP001160390"/>
    </source>
</evidence>
<feature type="compositionally biased region" description="Basic and acidic residues" evidence="1">
    <location>
        <begin position="189"/>
        <end position="198"/>
    </location>
</feature>
<dbReference type="PANTHER" id="PTHR46599">
    <property type="entry name" value="PIGGYBAC TRANSPOSABLE ELEMENT-DERIVED PROTEIN 4"/>
    <property type="match status" value="1"/>
</dbReference>
<evidence type="ECO:0000256" key="1">
    <source>
        <dbReference type="SAM" id="MobiDB-lite"/>
    </source>
</evidence>
<organism evidence="2 3">
    <name type="scientific">Clonostachys chloroleuca</name>
    <dbReference type="NCBI Taxonomy" id="1926264"/>
    <lineage>
        <taxon>Eukaryota</taxon>
        <taxon>Fungi</taxon>
        <taxon>Dikarya</taxon>
        <taxon>Ascomycota</taxon>
        <taxon>Pezizomycotina</taxon>
        <taxon>Sordariomycetes</taxon>
        <taxon>Hypocreomycetidae</taxon>
        <taxon>Hypocreales</taxon>
        <taxon>Bionectriaceae</taxon>
        <taxon>Clonostachys</taxon>
    </lineage>
</organism>
<evidence type="ECO:0000313" key="2">
    <source>
        <dbReference type="EMBL" id="CAI6100346.1"/>
    </source>
</evidence>
<feature type="region of interest" description="Disordered" evidence="1">
    <location>
        <begin position="1"/>
        <end position="224"/>
    </location>
</feature>
<dbReference type="PANTHER" id="PTHR46599:SF3">
    <property type="entry name" value="PIGGYBAC TRANSPOSABLE ELEMENT-DERIVED PROTEIN 4"/>
    <property type="match status" value="1"/>
</dbReference>
<name>A0AA35VCM0_9HYPO</name>
<feature type="region of interest" description="Disordered" evidence="1">
    <location>
        <begin position="724"/>
        <end position="744"/>
    </location>
</feature>
<feature type="compositionally biased region" description="Basic and acidic residues" evidence="1">
    <location>
        <begin position="577"/>
        <end position="589"/>
    </location>
</feature>
<accession>A0AA35VCM0</accession>
<feature type="region of interest" description="Disordered" evidence="1">
    <location>
        <begin position="570"/>
        <end position="622"/>
    </location>
</feature>
<dbReference type="AlphaFoldDB" id="A0AA35VCM0"/>
<evidence type="ECO:0008006" key="4">
    <source>
        <dbReference type="Google" id="ProtNLM"/>
    </source>
</evidence>
<sequence length="824" mass="94937">MESRSADPPRRRDDSSRVEGEPRPKPKESTARGDDTRSSDEHGVPTSRRHRRDSSSVPPQDIESTLGPEQPPRDWDRSRSRGPPVPPHIVPISPEILTNFAPKPSSTFPITKEERALPYPDDDDTMMNPQVPQSAIEPRTHAIPPISMPEFPPVVSMPEEPSFEKPSLDKPKAVSPANPSSSWQVPAFDPERDRHPAESDMGSYRRYSEGRTGDKVPSLLPECPRKKPKAGKTDWLTLPRSNFNCCPSCYEGVFANTECRTLFQPMLRPTDKAISCDFGSSPWYRIAWLLTLKYGWPDLQLFHEIDDVAVSRSQACPGDRKALRNWLTIRDPKKRRLLSNFTVCYQCAKTVEVLLPNLSNVFVPVDSRSEPSYGVCALRYTPRRKRFAHYFDTFETTSDKALKAKTTPDLSSLASKIERLSMVEECREDSPVPNAYWHFMQFLPQFTVCLECFDEVVRPQLSDDNIIARNFYREPEKLEVATCQLYSERMREVFRKACRRNDPKYLEAKVLERQEVEADIHGQLMELDRSGHYDDYVQEKLPDELVDLFHLYCPVPLTEKWASWTNEWAQSGLQDPDDAKESDTTDKAHNPQNSDDPDESSVTDAAENHQDSQTSKTSDASTRAWSPLNSAQIFIWLAILISIGISPKRSLADHWKTSQVVDIQPSDPFIKYMTFPSFQEILKYLRIFPPFEKIEDDGERMTFRVREWSDHIKTTSTSLFTGSELQDATQRKKTESITKNRRKNNRLYQQFSRGNDHNDHLGGVDIHDHLRKDIGYNHRYRRGTWQAVAWSFLLDTVLVNTYILQRESNFPYGRNRDQVEWRTA</sequence>
<feature type="compositionally biased region" description="Basic and acidic residues" evidence="1">
    <location>
        <begin position="162"/>
        <end position="172"/>
    </location>
</feature>
<proteinExistence type="predicted"/>
<protein>
    <recommendedName>
        <fullName evidence="4">PiggyBac transposable element-derived protein domain-containing protein</fullName>
    </recommendedName>
</protein>
<feature type="compositionally biased region" description="Polar residues" evidence="1">
    <location>
        <begin position="611"/>
        <end position="622"/>
    </location>
</feature>
<comment type="caution">
    <text evidence="2">The sequence shown here is derived from an EMBL/GenBank/DDBJ whole genome shotgun (WGS) entry which is preliminary data.</text>
</comment>
<gene>
    <name evidence="2" type="ORF">CCHLO57077_00004482</name>
</gene>
<dbReference type="Proteomes" id="UP001160390">
    <property type="component" value="Unassembled WGS sequence"/>
</dbReference>
<dbReference type="EMBL" id="CABFNP030001338">
    <property type="protein sequence ID" value="CAI6100346.1"/>
    <property type="molecule type" value="Genomic_DNA"/>
</dbReference>
<keyword evidence="3" id="KW-1185">Reference proteome</keyword>
<feature type="compositionally biased region" description="Basic and acidic residues" evidence="1">
    <location>
        <begin position="729"/>
        <end position="738"/>
    </location>
</feature>
<reference evidence="2" key="1">
    <citation type="submission" date="2023-01" db="EMBL/GenBank/DDBJ databases">
        <authorList>
            <person name="Piombo E."/>
        </authorList>
    </citation>
    <scope>NUCLEOTIDE SEQUENCE</scope>
</reference>
<feature type="compositionally biased region" description="Basic and acidic residues" evidence="1">
    <location>
        <begin position="1"/>
        <end position="43"/>
    </location>
</feature>